<proteinExistence type="predicted"/>
<dbReference type="EMBL" id="CM023471">
    <property type="protein sequence ID" value="KAH7966541.1"/>
    <property type="molecule type" value="Genomic_DNA"/>
</dbReference>
<organism evidence="1 2">
    <name type="scientific">Dermacentor silvarum</name>
    <name type="common">Tick</name>
    <dbReference type="NCBI Taxonomy" id="543639"/>
    <lineage>
        <taxon>Eukaryota</taxon>
        <taxon>Metazoa</taxon>
        <taxon>Ecdysozoa</taxon>
        <taxon>Arthropoda</taxon>
        <taxon>Chelicerata</taxon>
        <taxon>Arachnida</taxon>
        <taxon>Acari</taxon>
        <taxon>Parasitiformes</taxon>
        <taxon>Ixodida</taxon>
        <taxon>Ixodoidea</taxon>
        <taxon>Ixodidae</taxon>
        <taxon>Rhipicephalinae</taxon>
        <taxon>Dermacentor</taxon>
    </lineage>
</organism>
<gene>
    <name evidence="1" type="ORF">HPB49_017429</name>
</gene>
<dbReference type="Proteomes" id="UP000821865">
    <property type="component" value="Chromosome 2"/>
</dbReference>
<protein>
    <submittedName>
        <fullName evidence="1">Uncharacterized protein</fullName>
    </submittedName>
</protein>
<keyword evidence="2" id="KW-1185">Reference proteome</keyword>
<sequence>MGDHNISEKRRELLTYLQKPITNEMRPKKRKVPVGSSCLALACFLANLKGDGTRSKRWLENGVSSSMPSDLVLFSSAENETMSLGAISVEDVVLGPRYASTLRISLIGVMLVLSLVGNLLVCYRLLTSRRHRLLKAQVLFLNLALADLLVTLVTMNSQLLWEIMGRVWIAGDVPCRVFKVLQTYALVSSTYMLVGIAVDRHFAICNPLAPAPKPRSVAAACWLLSLVPSLPNLFVFRLVVVRDKYYCASFFYVYHDSAASRQAYMAFVFAFVFIVPLVALVALYTSILLRMWKIGSASSSPRQPEVLVGGAFDGGCCVVDGARSTMPKARLRTLKMAVVIFVAFLVTNLPYMVQEMLLAFAENVQLGPNLVAVFGVISALNSAVNPYVYLAFNGGAGVAWCDAHVCGLWRRLTCSSNSKRTATVTYRGPWSAGQSRRRRRHLTAKAPPPAPEMCESCERQRQIEEKH</sequence>
<evidence type="ECO:0000313" key="1">
    <source>
        <dbReference type="EMBL" id="KAH7966541.1"/>
    </source>
</evidence>
<comment type="caution">
    <text evidence="1">The sequence shown here is derived from an EMBL/GenBank/DDBJ whole genome shotgun (WGS) entry which is preliminary data.</text>
</comment>
<evidence type="ECO:0000313" key="2">
    <source>
        <dbReference type="Proteomes" id="UP000821865"/>
    </source>
</evidence>
<accession>A0ACB8DF84</accession>
<reference evidence="1" key="1">
    <citation type="submission" date="2020-05" db="EMBL/GenBank/DDBJ databases">
        <title>Large-scale comparative analyses of tick genomes elucidate their genetic diversity and vector capacities.</title>
        <authorList>
            <person name="Jia N."/>
            <person name="Wang J."/>
            <person name="Shi W."/>
            <person name="Du L."/>
            <person name="Sun Y."/>
            <person name="Zhan W."/>
            <person name="Jiang J."/>
            <person name="Wang Q."/>
            <person name="Zhang B."/>
            <person name="Ji P."/>
            <person name="Sakyi L.B."/>
            <person name="Cui X."/>
            <person name="Yuan T."/>
            <person name="Jiang B."/>
            <person name="Yang W."/>
            <person name="Lam T.T.-Y."/>
            <person name="Chang Q."/>
            <person name="Ding S."/>
            <person name="Wang X."/>
            <person name="Zhu J."/>
            <person name="Ruan X."/>
            <person name="Zhao L."/>
            <person name="Wei J."/>
            <person name="Que T."/>
            <person name="Du C."/>
            <person name="Cheng J."/>
            <person name="Dai P."/>
            <person name="Han X."/>
            <person name="Huang E."/>
            <person name="Gao Y."/>
            <person name="Liu J."/>
            <person name="Shao H."/>
            <person name="Ye R."/>
            <person name="Li L."/>
            <person name="Wei W."/>
            <person name="Wang X."/>
            <person name="Wang C."/>
            <person name="Yang T."/>
            <person name="Huo Q."/>
            <person name="Li W."/>
            <person name="Guo W."/>
            <person name="Chen H."/>
            <person name="Zhou L."/>
            <person name="Ni X."/>
            <person name="Tian J."/>
            <person name="Zhou Y."/>
            <person name="Sheng Y."/>
            <person name="Liu T."/>
            <person name="Pan Y."/>
            <person name="Xia L."/>
            <person name="Li J."/>
            <person name="Zhao F."/>
            <person name="Cao W."/>
        </authorList>
    </citation>
    <scope>NUCLEOTIDE SEQUENCE</scope>
    <source>
        <strain evidence="1">Dsil-2018</strain>
    </source>
</reference>
<name>A0ACB8DF84_DERSI</name>